<gene>
    <name evidence="1" type="ORF">HLUCCX10_02385</name>
</gene>
<comment type="caution">
    <text evidence="1">The sequence shown here is derived from an EMBL/GenBank/DDBJ whole genome shotgun (WGS) entry which is preliminary data.</text>
</comment>
<dbReference type="OrthoDB" id="627554at2"/>
<proteinExistence type="predicted"/>
<dbReference type="AlphaFoldDB" id="A0A0P8ATS3"/>
<organism evidence="1 2">
    <name type="scientific">Algoriphagus marincola HL-49</name>
    <dbReference type="NCBI Taxonomy" id="1305737"/>
    <lineage>
        <taxon>Bacteria</taxon>
        <taxon>Pseudomonadati</taxon>
        <taxon>Bacteroidota</taxon>
        <taxon>Cytophagia</taxon>
        <taxon>Cytophagales</taxon>
        <taxon>Cyclobacteriaceae</taxon>
        <taxon>Algoriphagus</taxon>
    </lineage>
</organism>
<evidence type="ECO:0000313" key="2">
    <source>
        <dbReference type="Proteomes" id="UP000050421"/>
    </source>
</evidence>
<dbReference type="EMBL" id="LJXT01000008">
    <property type="protein sequence ID" value="KPQ19557.1"/>
    <property type="molecule type" value="Genomic_DNA"/>
</dbReference>
<name>A0A0P8ATS3_9BACT</name>
<dbReference type="Pfam" id="PF09411">
    <property type="entry name" value="PagL"/>
    <property type="match status" value="1"/>
</dbReference>
<accession>A0A0P8ATS3</accession>
<protein>
    <submittedName>
        <fullName evidence="1">Lipid A 3-O-deacylase (PagL)</fullName>
    </submittedName>
</protein>
<dbReference type="eggNOG" id="ENOG502Z8CE">
    <property type="taxonomic scope" value="Bacteria"/>
</dbReference>
<reference evidence="1 2" key="1">
    <citation type="submission" date="2015-09" db="EMBL/GenBank/DDBJ databases">
        <title>Identification and resolution of microdiversity through metagenomic sequencing of parallel consortia.</title>
        <authorList>
            <person name="Nelson W.C."/>
            <person name="Romine M.F."/>
            <person name="Lindemann S.R."/>
        </authorList>
    </citation>
    <scope>NUCLEOTIDE SEQUENCE [LARGE SCALE GENOMIC DNA]</scope>
    <source>
        <strain evidence="1">HL-49</strain>
    </source>
</reference>
<evidence type="ECO:0000313" key="1">
    <source>
        <dbReference type="EMBL" id="KPQ19557.1"/>
    </source>
</evidence>
<dbReference type="Proteomes" id="UP000050421">
    <property type="component" value="Unassembled WGS sequence"/>
</dbReference>
<dbReference type="InterPro" id="IPR018550">
    <property type="entry name" value="Lipid-A_deacylase-rel"/>
</dbReference>
<dbReference type="STRING" id="1305737.GCA_000526355_00893"/>
<sequence>MKSLLPFLFMGIFLGSVYGQSARQALDFSFQRGWIIPHNEELADISQSNPIGLSLKYQVLQGNRENWEACNCFHYLGFGLQVQDFQNPAELGRAWTAFGSFQPILWRAGKAEFSLDMGIGASYLTQVYDPIENPRNTFFSAPLSFLLYVRPVLSYSIGSDFDLTASFFYNHISNGGQRQPNRGMNYPMFSIEGTYFLRKEELPSYQKSELSRNFEFYLDLGFNTRESIAGGRSPNFSLGAGFFKKFTGIWAMGAGLDLNKDFSLDVEESRLESLMPAPFLANHFLFGRFDFQQRFAWYASKPDSYQADRNFYQRYTLTYQLGKNLRLGVGMKAHGHVAENMDLRVGWRF</sequence>
<dbReference type="Gene3D" id="2.40.160.20">
    <property type="match status" value="1"/>
</dbReference>
<dbReference type="PATRIC" id="fig|1305737.6.peg.1142"/>